<protein>
    <submittedName>
        <fullName evidence="7">RNA exonuclease</fullName>
    </submittedName>
</protein>
<feature type="region of interest" description="Disordered" evidence="5">
    <location>
        <begin position="69"/>
        <end position="162"/>
    </location>
</feature>
<dbReference type="InterPro" id="IPR012337">
    <property type="entry name" value="RNaseH-like_sf"/>
</dbReference>
<feature type="compositionally biased region" description="Basic and acidic residues" evidence="5">
    <location>
        <begin position="421"/>
        <end position="445"/>
    </location>
</feature>
<proteinExistence type="inferred from homology"/>
<dbReference type="GO" id="GO:0003676">
    <property type="term" value="F:nucleic acid binding"/>
    <property type="evidence" value="ECO:0007669"/>
    <property type="project" value="InterPro"/>
</dbReference>
<dbReference type="PANTHER" id="PTHR12801:SF112">
    <property type="entry name" value="RNA EXONUCLEASE 3"/>
    <property type="match status" value="1"/>
</dbReference>
<comment type="similarity">
    <text evidence="1">Belongs to the REXO1/REXO3 family.</text>
</comment>
<dbReference type="InterPro" id="IPR047021">
    <property type="entry name" value="REXO1/3/4-like"/>
</dbReference>
<dbReference type="InterPro" id="IPR036397">
    <property type="entry name" value="RNaseH_sf"/>
</dbReference>
<evidence type="ECO:0000256" key="5">
    <source>
        <dbReference type="SAM" id="MobiDB-lite"/>
    </source>
</evidence>
<accession>A0A167ZBK9</accession>
<evidence type="ECO:0000256" key="3">
    <source>
        <dbReference type="ARBA" id="ARBA00022801"/>
    </source>
</evidence>
<dbReference type="STRING" id="1081102.A0A167ZBK9"/>
<dbReference type="InterPro" id="IPR013520">
    <property type="entry name" value="Ribonucl_H"/>
</dbReference>
<dbReference type="Proteomes" id="UP000076874">
    <property type="component" value="Unassembled WGS sequence"/>
</dbReference>
<dbReference type="PANTHER" id="PTHR12801">
    <property type="entry name" value="RNA EXONUCLEASE REXO1 / RECO3 FAMILY MEMBER-RELATED"/>
    <property type="match status" value="1"/>
</dbReference>
<sequence length="831" mass="90007">MSAPLGILKHIPCPQGDACTAYRCLFRHAGDEQQWPLATEAGGEPSDDRHVPGPVVVETDQLRQATTQLRLSAGHTAGKARKRVKTTHGDDGGDDNDNNNNNDDGGVNVEDDVYDPASPAVVSSGTAGAQPRVVTTHDHAPGHGLVSYKVHPDGPSPHSIHAAESTHNNHRFFTSLEENKLAKPISPPPLKRKSGDLSADSSPGTPSPATMSASTAAMSTWWRSSSNSPSPKPIPGAGVGVSWYRPPKQGNTERRSSRRLSPPAASPKTPVASTALPASKSPTAATTTTAATPPPPPTINSIATSSESKQRPAAAAARKPETLNPRHLRKAPSTHEIRFKLLKMLHAEFARLNSELRAKSGVEDKDRLLLSDQQLVWMALDMEETCAVTKPIIYSNTIKHRIMHYKRMLVDQWIRERTEAVEKEQKEQRRQEPAADEPPDKEQQSEKSSTSRNSKSSSAAAAVAPPPPQELKPVDLDSGLTLPQEVAFVKEHLLTPIDRLAAYGYVPKVPSAADIQKARDAEEVSKGWEVCERCATRFQVFPGRRESDGALASGGTCTAHPGKIDYASKTYRCCGEKPGDSRGCTTSDSHVFKTTDPKRLASLWNFAKTPPNPNVPADRAVSFDCEMAYTVYGVEMVRVTATAWPHGELLLDVLVRPMGEIIDLNSRYSGVWPQDIANAQPLSPTATATATETTNTTNDAKEPRPLQIVSSPIVARDLLFSLISPETPLIGHGLENDLNTMRIVHPTLVDTVLLFPTRKGLPMRFGLRTLAEKKLGRLIQATTSTDGATIGHDSAEDARAAGDLVRFKLKEEWAAKKRDGWAFVDGVLKSP</sequence>
<evidence type="ECO:0000256" key="4">
    <source>
        <dbReference type="ARBA" id="ARBA00022839"/>
    </source>
</evidence>
<feature type="compositionally biased region" description="Low complexity" evidence="5">
    <location>
        <begin position="685"/>
        <end position="698"/>
    </location>
</feature>
<feature type="region of interest" description="Disordered" evidence="5">
    <location>
        <begin position="179"/>
        <end position="326"/>
    </location>
</feature>
<evidence type="ECO:0000256" key="2">
    <source>
        <dbReference type="ARBA" id="ARBA00022722"/>
    </source>
</evidence>
<feature type="compositionally biased region" description="Low complexity" evidence="5">
    <location>
        <begin position="448"/>
        <end position="463"/>
    </location>
</feature>
<evidence type="ECO:0000313" key="7">
    <source>
        <dbReference type="EMBL" id="OAA67316.1"/>
    </source>
</evidence>
<dbReference type="SUPFAM" id="SSF53098">
    <property type="entry name" value="Ribonuclease H-like"/>
    <property type="match status" value="1"/>
</dbReference>
<evidence type="ECO:0000313" key="8">
    <source>
        <dbReference type="Proteomes" id="UP000076874"/>
    </source>
</evidence>
<comment type="caution">
    <text evidence="7">The sequence shown here is derived from an EMBL/GenBank/DDBJ whole genome shotgun (WGS) entry which is preliminary data.</text>
</comment>
<feature type="region of interest" description="Disordered" evidence="5">
    <location>
        <begin position="683"/>
        <end position="702"/>
    </location>
</feature>
<organism evidence="7 8">
    <name type="scientific">Niveomyces insectorum RCEF 264</name>
    <dbReference type="NCBI Taxonomy" id="1081102"/>
    <lineage>
        <taxon>Eukaryota</taxon>
        <taxon>Fungi</taxon>
        <taxon>Dikarya</taxon>
        <taxon>Ascomycota</taxon>
        <taxon>Pezizomycotina</taxon>
        <taxon>Sordariomycetes</taxon>
        <taxon>Hypocreomycetidae</taxon>
        <taxon>Hypocreales</taxon>
        <taxon>Cordycipitaceae</taxon>
        <taxon>Niveomyces</taxon>
    </lineage>
</organism>
<dbReference type="EMBL" id="AZHD01000002">
    <property type="protein sequence ID" value="OAA67316.1"/>
    <property type="molecule type" value="Genomic_DNA"/>
</dbReference>
<dbReference type="AlphaFoldDB" id="A0A167ZBK9"/>
<evidence type="ECO:0000256" key="1">
    <source>
        <dbReference type="ARBA" id="ARBA00006357"/>
    </source>
</evidence>
<keyword evidence="3" id="KW-0378">Hydrolase</keyword>
<dbReference type="InterPro" id="IPR034922">
    <property type="entry name" value="REX1-like_exo"/>
</dbReference>
<feature type="compositionally biased region" description="Low complexity" evidence="5">
    <location>
        <begin position="201"/>
        <end position="229"/>
    </location>
</feature>
<dbReference type="Gene3D" id="3.30.420.10">
    <property type="entry name" value="Ribonuclease H-like superfamily/Ribonuclease H"/>
    <property type="match status" value="1"/>
</dbReference>
<dbReference type="CDD" id="cd06145">
    <property type="entry name" value="REX1_like"/>
    <property type="match status" value="1"/>
</dbReference>
<reference evidence="7 8" key="1">
    <citation type="journal article" date="2016" name="Genome Biol. Evol.">
        <title>Divergent and convergent evolution of fungal pathogenicity.</title>
        <authorList>
            <person name="Shang Y."/>
            <person name="Xiao G."/>
            <person name="Zheng P."/>
            <person name="Cen K."/>
            <person name="Zhan S."/>
            <person name="Wang C."/>
        </authorList>
    </citation>
    <scope>NUCLEOTIDE SEQUENCE [LARGE SCALE GENOMIC DNA]</scope>
    <source>
        <strain evidence="7 8">RCEF 264</strain>
    </source>
</reference>
<gene>
    <name evidence="7" type="ORF">SPI_01892</name>
</gene>
<feature type="compositionally biased region" description="Low complexity" evidence="5">
    <location>
        <begin position="98"/>
        <end position="108"/>
    </location>
</feature>
<dbReference type="OrthoDB" id="3996471at2759"/>
<feature type="compositionally biased region" description="Low complexity" evidence="5">
    <location>
        <begin position="259"/>
        <end position="291"/>
    </location>
</feature>
<keyword evidence="4 7" id="KW-0269">Exonuclease</keyword>
<name>A0A167ZBK9_9HYPO</name>
<evidence type="ECO:0000259" key="6">
    <source>
        <dbReference type="SMART" id="SM00479"/>
    </source>
</evidence>
<feature type="domain" description="Exonuclease" evidence="6">
    <location>
        <begin position="619"/>
        <end position="814"/>
    </location>
</feature>
<feature type="region of interest" description="Disordered" evidence="5">
    <location>
        <begin position="421"/>
        <end position="476"/>
    </location>
</feature>
<keyword evidence="8" id="KW-1185">Reference proteome</keyword>
<dbReference type="GO" id="GO:0004527">
    <property type="term" value="F:exonuclease activity"/>
    <property type="evidence" value="ECO:0007669"/>
    <property type="project" value="UniProtKB-KW"/>
</dbReference>
<keyword evidence="2" id="KW-0540">Nuclease</keyword>
<dbReference type="SMART" id="SM00479">
    <property type="entry name" value="EXOIII"/>
    <property type="match status" value="1"/>
</dbReference>
<dbReference type="GO" id="GO:0005634">
    <property type="term" value="C:nucleus"/>
    <property type="evidence" value="ECO:0007669"/>
    <property type="project" value="TreeGrafter"/>
</dbReference>